<gene>
    <name evidence="2" type="ORF">RF55_13476</name>
</gene>
<dbReference type="Proteomes" id="UP000036403">
    <property type="component" value="Unassembled WGS sequence"/>
</dbReference>
<evidence type="ECO:0000256" key="1">
    <source>
        <dbReference type="SAM" id="SignalP"/>
    </source>
</evidence>
<proteinExistence type="predicted"/>
<accession>A0A0J7KAG6</accession>
<name>A0A0J7KAG6_LASNI</name>
<reference evidence="2 3" key="1">
    <citation type="submission" date="2015-04" db="EMBL/GenBank/DDBJ databases">
        <title>Lasius niger genome sequencing.</title>
        <authorList>
            <person name="Konorov E.A."/>
            <person name="Nikitin M.A."/>
            <person name="Kirill M.V."/>
            <person name="Chang P."/>
        </authorList>
    </citation>
    <scope>NUCLEOTIDE SEQUENCE [LARGE SCALE GENOMIC DNA]</scope>
    <source>
        <tissue evidence="2">Whole</tissue>
    </source>
</reference>
<evidence type="ECO:0000313" key="2">
    <source>
        <dbReference type="EMBL" id="KMQ87287.1"/>
    </source>
</evidence>
<evidence type="ECO:0008006" key="4">
    <source>
        <dbReference type="Google" id="ProtNLM"/>
    </source>
</evidence>
<dbReference type="PaxDb" id="67767-A0A0J7KAG6"/>
<organism evidence="2 3">
    <name type="scientific">Lasius niger</name>
    <name type="common">Black garden ant</name>
    <dbReference type="NCBI Taxonomy" id="67767"/>
    <lineage>
        <taxon>Eukaryota</taxon>
        <taxon>Metazoa</taxon>
        <taxon>Ecdysozoa</taxon>
        <taxon>Arthropoda</taxon>
        <taxon>Hexapoda</taxon>
        <taxon>Insecta</taxon>
        <taxon>Pterygota</taxon>
        <taxon>Neoptera</taxon>
        <taxon>Endopterygota</taxon>
        <taxon>Hymenoptera</taxon>
        <taxon>Apocrita</taxon>
        <taxon>Aculeata</taxon>
        <taxon>Formicoidea</taxon>
        <taxon>Formicidae</taxon>
        <taxon>Formicinae</taxon>
        <taxon>Lasius</taxon>
        <taxon>Lasius</taxon>
    </lineage>
</organism>
<feature type="signal peptide" evidence="1">
    <location>
        <begin position="1"/>
        <end position="18"/>
    </location>
</feature>
<dbReference type="EMBL" id="LBMM01010729">
    <property type="protein sequence ID" value="KMQ87287.1"/>
    <property type="molecule type" value="Genomic_DNA"/>
</dbReference>
<keyword evidence="1" id="KW-0732">Signal</keyword>
<feature type="chain" id="PRO_5005289942" description="Secreted protein" evidence="1">
    <location>
        <begin position="19"/>
        <end position="87"/>
    </location>
</feature>
<comment type="caution">
    <text evidence="2">The sequence shown here is derived from an EMBL/GenBank/DDBJ whole genome shotgun (WGS) entry which is preliminary data.</text>
</comment>
<dbReference type="AlphaFoldDB" id="A0A0J7KAG6"/>
<protein>
    <recommendedName>
        <fullName evidence="4">Secreted protein</fullName>
    </recommendedName>
</protein>
<keyword evidence="3" id="KW-1185">Reference proteome</keyword>
<sequence>MAPLEWLGVFPLPAVVLSLSARMRVAFHGLAGGLPRRLMGLPFGKQRCRYGKCVLFQAIRILQEFGLNDYFEKDFLCVSFFRSPQGF</sequence>
<evidence type="ECO:0000313" key="3">
    <source>
        <dbReference type="Proteomes" id="UP000036403"/>
    </source>
</evidence>